<dbReference type="GO" id="GO:0000324">
    <property type="term" value="C:fungal-type vacuole"/>
    <property type="evidence" value="ECO:0007669"/>
    <property type="project" value="TreeGrafter"/>
</dbReference>
<dbReference type="GO" id="GO:0022857">
    <property type="term" value="F:transmembrane transporter activity"/>
    <property type="evidence" value="ECO:0007669"/>
    <property type="project" value="InterPro"/>
</dbReference>
<accession>A0A1L7WZ45</accession>
<dbReference type="Proteomes" id="UP000184330">
    <property type="component" value="Unassembled WGS sequence"/>
</dbReference>
<feature type="transmembrane region" description="Helical" evidence="6">
    <location>
        <begin position="309"/>
        <end position="330"/>
    </location>
</feature>
<evidence type="ECO:0000313" key="8">
    <source>
        <dbReference type="EMBL" id="CZR58030.1"/>
    </source>
</evidence>
<feature type="transmembrane region" description="Helical" evidence="6">
    <location>
        <begin position="407"/>
        <end position="427"/>
    </location>
</feature>
<reference evidence="8 9" key="1">
    <citation type="submission" date="2016-03" db="EMBL/GenBank/DDBJ databases">
        <authorList>
            <person name="Ploux O."/>
        </authorList>
    </citation>
    <scope>NUCLEOTIDE SEQUENCE [LARGE SCALE GENOMIC DNA]</scope>
    <source>
        <strain evidence="8 9">UAMH 11012</strain>
    </source>
</reference>
<feature type="domain" description="Major facilitator superfamily (MFS) profile" evidence="7">
    <location>
        <begin position="1"/>
        <end position="429"/>
    </location>
</feature>
<dbReference type="SUPFAM" id="SSF103473">
    <property type="entry name" value="MFS general substrate transporter"/>
    <property type="match status" value="1"/>
</dbReference>
<feature type="compositionally biased region" description="Basic and acidic residues" evidence="5">
    <location>
        <begin position="159"/>
        <end position="172"/>
    </location>
</feature>
<dbReference type="InterPro" id="IPR036259">
    <property type="entry name" value="MFS_trans_sf"/>
</dbReference>
<dbReference type="InterPro" id="IPR020846">
    <property type="entry name" value="MFS_dom"/>
</dbReference>
<proteinExistence type="predicted"/>
<feature type="transmembrane region" description="Helical" evidence="6">
    <location>
        <begin position="117"/>
        <end position="137"/>
    </location>
</feature>
<evidence type="ECO:0000256" key="5">
    <source>
        <dbReference type="SAM" id="MobiDB-lite"/>
    </source>
</evidence>
<evidence type="ECO:0000256" key="2">
    <source>
        <dbReference type="ARBA" id="ARBA00022692"/>
    </source>
</evidence>
<organism evidence="8 9">
    <name type="scientific">Phialocephala subalpina</name>
    <dbReference type="NCBI Taxonomy" id="576137"/>
    <lineage>
        <taxon>Eukaryota</taxon>
        <taxon>Fungi</taxon>
        <taxon>Dikarya</taxon>
        <taxon>Ascomycota</taxon>
        <taxon>Pezizomycotina</taxon>
        <taxon>Leotiomycetes</taxon>
        <taxon>Helotiales</taxon>
        <taxon>Mollisiaceae</taxon>
        <taxon>Phialocephala</taxon>
        <taxon>Phialocephala fortinii species complex</taxon>
    </lineage>
</organism>
<comment type="subcellular location">
    <subcellularLocation>
        <location evidence="1">Membrane</location>
        <topology evidence="1">Multi-pass membrane protein</topology>
    </subcellularLocation>
</comment>
<evidence type="ECO:0000256" key="6">
    <source>
        <dbReference type="SAM" id="Phobius"/>
    </source>
</evidence>
<keyword evidence="3 6" id="KW-1133">Transmembrane helix</keyword>
<evidence type="ECO:0000256" key="3">
    <source>
        <dbReference type="ARBA" id="ARBA00022989"/>
    </source>
</evidence>
<evidence type="ECO:0000313" key="9">
    <source>
        <dbReference type="Proteomes" id="UP000184330"/>
    </source>
</evidence>
<dbReference type="GO" id="GO:0005886">
    <property type="term" value="C:plasma membrane"/>
    <property type="evidence" value="ECO:0007669"/>
    <property type="project" value="TreeGrafter"/>
</dbReference>
<protein>
    <recommendedName>
        <fullName evidence="7">Major facilitator superfamily (MFS) profile domain-containing protein</fullName>
    </recommendedName>
</protein>
<dbReference type="AlphaFoldDB" id="A0A1L7WZ45"/>
<dbReference type="OrthoDB" id="5215911at2759"/>
<dbReference type="Gene3D" id="1.20.1250.20">
    <property type="entry name" value="MFS general substrate transporter like domains"/>
    <property type="match status" value="1"/>
</dbReference>
<dbReference type="InterPro" id="IPR011701">
    <property type="entry name" value="MFS"/>
</dbReference>
<feature type="transmembrane region" description="Helical" evidence="6">
    <location>
        <begin position="215"/>
        <end position="244"/>
    </location>
</feature>
<name>A0A1L7WZ45_9HELO</name>
<dbReference type="PANTHER" id="PTHR23502">
    <property type="entry name" value="MAJOR FACILITATOR SUPERFAMILY"/>
    <property type="match status" value="1"/>
</dbReference>
<evidence type="ECO:0000259" key="7">
    <source>
        <dbReference type="PROSITE" id="PS50850"/>
    </source>
</evidence>
<sequence>MNISAALCFGFLGIGCILLQPTAMKIGRRPVYIIGTFLNLIGCIIGGLQTSIEVYYVVNILTGFGAAPVDSLVQISTTDIFFAHQRGTRLSFFALALGSGSYLGPVAAGYITEGQDWTWCFWYLVVFFGILLVVEVFTLEESVYQRQAPPRDASEVTTLDDRPQTSTKEPKMATEGVSKVQRLRSNTLDTLREIRKTYWQRMALIYTKHANLKSWWFLAIFPFRLVTYPAIVWAGFMGGIQIWWLSLLSVTQSEIFSVPPYNFGIAAVGDTNIAAFIGGIFGMLWGGPLSDWWVLYRARKNKGIMEPEFRLWLLFVPAIINSVGILLYGLGGYNGWHWMVSAGVGTAFIGFGIGAGGAIGLTYAIDCYPHIAAESMVLILFMRNVLGFAFTFAIQPWMDGMGSQNTIIFLAVLCFVTTMTFLCMIKWGKGFRKKTARTYLRFKDDRCSEGLR</sequence>
<keyword evidence="9" id="KW-1185">Reference proteome</keyword>
<feature type="transmembrane region" description="Helical" evidence="6">
    <location>
        <begin position="29"/>
        <end position="48"/>
    </location>
</feature>
<dbReference type="STRING" id="576137.A0A1L7WZ45"/>
<evidence type="ECO:0000256" key="1">
    <source>
        <dbReference type="ARBA" id="ARBA00004141"/>
    </source>
</evidence>
<keyword evidence="4 6" id="KW-0472">Membrane</keyword>
<feature type="transmembrane region" description="Helical" evidence="6">
    <location>
        <begin position="90"/>
        <end position="111"/>
    </location>
</feature>
<feature type="transmembrane region" description="Helical" evidence="6">
    <location>
        <begin position="264"/>
        <end position="288"/>
    </location>
</feature>
<dbReference type="PANTHER" id="PTHR23502:SF34">
    <property type="entry name" value="PROTEIN HOL1"/>
    <property type="match status" value="1"/>
</dbReference>
<evidence type="ECO:0000256" key="4">
    <source>
        <dbReference type="ARBA" id="ARBA00023136"/>
    </source>
</evidence>
<feature type="region of interest" description="Disordered" evidence="5">
    <location>
        <begin position="154"/>
        <end position="173"/>
    </location>
</feature>
<keyword evidence="2 6" id="KW-0812">Transmembrane</keyword>
<dbReference type="Pfam" id="PF07690">
    <property type="entry name" value="MFS_1"/>
    <property type="match status" value="1"/>
</dbReference>
<feature type="transmembrane region" description="Helical" evidence="6">
    <location>
        <begin position="377"/>
        <end position="395"/>
    </location>
</feature>
<gene>
    <name evidence="8" type="ORF">PAC_07920</name>
</gene>
<dbReference type="EMBL" id="FJOG01000011">
    <property type="protein sequence ID" value="CZR58030.1"/>
    <property type="molecule type" value="Genomic_DNA"/>
</dbReference>
<dbReference type="PROSITE" id="PS50850">
    <property type="entry name" value="MFS"/>
    <property type="match status" value="1"/>
</dbReference>
<feature type="transmembrane region" description="Helical" evidence="6">
    <location>
        <begin position="336"/>
        <end position="365"/>
    </location>
</feature>